<accession>A0ABN7LHR2</accession>
<comment type="caution">
    <text evidence="2">The sequence shown here is derived from an EMBL/GenBank/DDBJ whole genome shotgun (WGS) entry which is preliminary data.</text>
</comment>
<dbReference type="InterPro" id="IPR016024">
    <property type="entry name" value="ARM-type_fold"/>
</dbReference>
<dbReference type="EMBL" id="CAJNBJ010000008">
    <property type="protein sequence ID" value="CAE6743580.1"/>
    <property type="molecule type" value="Genomic_DNA"/>
</dbReference>
<dbReference type="SMART" id="SM00567">
    <property type="entry name" value="EZ_HEAT"/>
    <property type="match status" value="9"/>
</dbReference>
<reference evidence="2 3" key="1">
    <citation type="submission" date="2021-02" db="EMBL/GenBank/DDBJ databases">
        <authorList>
            <person name="Han P."/>
        </authorList>
    </citation>
    <scope>NUCLEOTIDE SEQUENCE [LARGE SCALE GENOMIC DNA]</scope>
    <source>
        <strain evidence="2">Candidatus Nitrospira sp. ZN2</strain>
    </source>
</reference>
<dbReference type="PROSITE" id="PS50077">
    <property type="entry name" value="HEAT_REPEAT"/>
    <property type="match status" value="2"/>
</dbReference>
<dbReference type="Proteomes" id="UP000675880">
    <property type="component" value="Unassembled WGS sequence"/>
</dbReference>
<proteinExistence type="predicted"/>
<dbReference type="InterPro" id="IPR021133">
    <property type="entry name" value="HEAT_type_2"/>
</dbReference>
<evidence type="ECO:0000256" key="1">
    <source>
        <dbReference type="ARBA" id="ARBA00045876"/>
    </source>
</evidence>
<dbReference type="PANTHER" id="PTHR12697">
    <property type="entry name" value="PBS LYASE HEAT-LIKE PROTEIN"/>
    <property type="match status" value="1"/>
</dbReference>
<dbReference type="Pfam" id="PF13646">
    <property type="entry name" value="HEAT_2"/>
    <property type="match status" value="3"/>
</dbReference>
<evidence type="ECO:0008006" key="4">
    <source>
        <dbReference type="Google" id="ProtNLM"/>
    </source>
</evidence>
<evidence type="ECO:0000313" key="3">
    <source>
        <dbReference type="Proteomes" id="UP000675880"/>
    </source>
</evidence>
<dbReference type="SUPFAM" id="SSF48371">
    <property type="entry name" value="ARM repeat"/>
    <property type="match status" value="1"/>
</dbReference>
<dbReference type="Gene3D" id="1.25.10.10">
    <property type="entry name" value="Leucine-rich Repeat Variant"/>
    <property type="match status" value="5"/>
</dbReference>
<dbReference type="RefSeq" id="WP_213042099.1">
    <property type="nucleotide sequence ID" value="NZ_CAJNBJ010000008.1"/>
</dbReference>
<dbReference type="InterPro" id="IPR004155">
    <property type="entry name" value="PBS_lyase_HEAT"/>
</dbReference>
<organism evidence="2 3">
    <name type="scientific">Nitrospira defluvii</name>
    <dbReference type="NCBI Taxonomy" id="330214"/>
    <lineage>
        <taxon>Bacteria</taxon>
        <taxon>Pseudomonadati</taxon>
        <taxon>Nitrospirota</taxon>
        <taxon>Nitrospiria</taxon>
        <taxon>Nitrospirales</taxon>
        <taxon>Nitrospiraceae</taxon>
        <taxon>Nitrospira</taxon>
    </lineage>
</organism>
<dbReference type="Pfam" id="PF03130">
    <property type="entry name" value="HEAT_PBS"/>
    <property type="match status" value="1"/>
</dbReference>
<sequence>MVLQSEKTGGAVGGRCVALAMFSLMLIGFGSETCGASSARDVQAAFDKKQYREALDLIDQVTKEKGAQPELRRLKVRSLILLGKPKDALPEYERLEQDVKQEDRALLKEVALGFVYVLIKDMREQMRGAAYTALKDIDSPDTIPALEDGLSDGSGLVRALAAEALGRLEAGRRSPRLRNALEDQAGLVKVTVLKALGKSSDRSVIPLLEKALKDEQPAVRLAAAGALYHTGQTALWDVIQKSASAPNPEERAAALRMVGELKDARGLPILLEAMTNPQPSVRGAAASALGDLGTLQGIPALEQALEDKIPAVKTSAAISLGELGGKDSLAALRKALTDRNPVVKAAVVSALLRVEEPFDSIAQELYDLVLNNDPGTRSAAGKAAGRAHGANTRAAVEFLAGLLKDPIPRPRIAAARALGQIGGVEALSILKAALHDEDDAVRATVGGAIVRIMGRTKPVLNPVKS</sequence>
<comment type="function">
    <text evidence="1">Catalyzes the hydroxylation of the N(6)-(4-aminobutyl)-L-lysine intermediate produced by deoxyhypusine synthase/DHPS on a critical lysine of the eukaryotic translation initiation factor 5A/eIF-5A. This is the second step of the post-translational modification of that lysine into an unusual amino acid residue named hypusine. Hypusination is unique to mature eIF-5A factor and is essential for its function.</text>
</comment>
<dbReference type="PANTHER" id="PTHR12697:SF5">
    <property type="entry name" value="DEOXYHYPUSINE HYDROXYLASE"/>
    <property type="match status" value="1"/>
</dbReference>
<gene>
    <name evidence="2" type="ORF">NSPZN2_160030</name>
</gene>
<evidence type="ECO:0000313" key="2">
    <source>
        <dbReference type="EMBL" id="CAE6743580.1"/>
    </source>
</evidence>
<keyword evidence="3" id="KW-1185">Reference proteome</keyword>
<dbReference type="InterPro" id="IPR011989">
    <property type="entry name" value="ARM-like"/>
</dbReference>
<protein>
    <recommendedName>
        <fullName evidence="4">HEAT repeat domain-containing protein</fullName>
    </recommendedName>
</protein>
<name>A0ABN7LHR2_9BACT</name>